<evidence type="ECO:0000313" key="3">
    <source>
        <dbReference type="EMBL" id="GAA3749402.1"/>
    </source>
</evidence>
<keyword evidence="4" id="KW-1185">Reference proteome</keyword>
<feature type="signal peptide" evidence="2">
    <location>
        <begin position="1"/>
        <end position="36"/>
    </location>
</feature>
<keyword evidence="2" id="KW-0732">Signal</keyword>
<gene>
    <name evidence="3" type="ORF">GCM10022402_30750</name>
</gene>
<dbReference type="RefSeq" id="WP_344972329.1">
    <property type="nucleotide sequence ID" value="NZ_BAABDD010000013.1"/>
</dbReference>
<name>A0ABP7FVH6_9ACTN</name>
<accession>A0ABP7FVH6</accession>
<evidence type="ECO:0000256" key="2">
    <source>
        <dbReference type="SAM" id="SignalP"/>
    </source>
</evidence>
<feature type="chain" id="PRO_5046571913" description="Ig-like domain-containing protein" evidence="2">
    <location>
        <begin position="37"/>
        <end position="232"/>
    </location>
</feature>
<feature type="region of interest" description="Disordered" evidence="1">
    <location>
        <begin position="75"/>
        <end position="113"/>
    </location>
</feature>
<proteinExistence type="predicted"/>
<evidence type="ECO:0008006" key="5">
    <source>
        <dbReference type="Google" id="ProtNLM"/>
    </source>
</evidence>
<dbReference type="Proteomes" id="UP001500908">
    <property type="component" value="Unassembled WGS sequence"/>
</dbReference>
<feature type="compositionally biased region" description="Polar residues" evidence="1">
    <location>
        <begin position="75"/>
        <end position="104"/>
    </location>
</feature>
<protein>
    <recommendedName>
        <fullName evidence="5">Ig-like domain-containing protein</fullName>
    </recommendedName>
</protein>
<reference evidence="4" key="1">
    <citation type="journal article" date="2019" name="Int. J. Syst. Evol. Microbiol.">
        <title>The Global Catalogue of Microorganisms (GCM) 10K type strain sequencing project: providing services to taxonomists for standard genome sequencing and annotation.</title>
        <authorList>
            <consortium name="The Broad Institute Genomics Platform"/>
            <consortium name="The Broad Institute Genome Sequencing Center for Infectious Disease"/>
            <person name="Wu L."/>
            <person name="Ma J."/>
        </authorList>
    </citation>
    <scope>NUCLEOTIDE SEQUENCE [LARGE SCALE GENOMIC DNA]</scope>
    <source>
        <strain evidence="4">JCM 17137</strain>
    </source>
</reference>
<comment type="caution">
    <text evidence="3">The sequence shown here is derived from an EMBL/GenBank/DDBJ whole genome shotgun (WGS) entry which is preliminary data.</text>
</comment>
<sequence>MRRSRKVTTENTTTRSLARRGGVAVLGAAGLTLAMAAPAAATTATPAGDYFSASLVGTADLSVGSVTVSCNVSVTEPDTPLGTNSLNQIDPAPDNSNPSGSVSAGINPPSFEDCTTNMPLVDATVTTSGSWSISVDHGSPISGTMNLPQGGIVVETSGLASCEAVVAPNGPAGAVGEWSNGDPSTLTFDAAATPVEVTGGFGCPTSSDEGTFDAVYEVTNVSSPGDPITITS</sequence>
<evidence type="ECO:0000256" key="1">
    <source>
        <dbReference type="SAM" id="MobiDB-lite"/>
    </source>
</evidence>
<organism evidence="3 4">
    <name type="scientific">Salinactinospora qingdaonensis</name>
    <dbReference type="NCBI Taxonomy" id="702744"/>
    <lineage>
        <taxon>Bacteria</taxon>
        <taxon>Bacillati</taxon>
        <taxon>Actinomycetota</taxon>
        <taxon>Actinomycetes</taxon>
        <taxon>Streptosporangiales</taxon>
        <taxon>Nocardiopsidaceae</taxon>
        <taxon>Salinactinospora</taxon>
    </lineage>
</organism>
<evidence type="ECO:0000313" key="4">
    <source>
        <dbReference type="Proteomes" id="UP001500908"/>
    </source>
</evidence>
<dbReference type="EMBL" id="BAABDD010000013">
    <property type="protein sequence ID" value="GAA3749402.1"/>
    <property type="molecule type" value="Genomic_DNA"/>
</dbReference>